<protein>
    <submittedName>
        <fullName evidence="2">Uncharacterized protein</fullName>
    </submittedName>
</protein>
<reference evidence="2 3" key="1">
    <citation type="journal article" date="2018" name="Nat. Biotechnol.">
        <title>A standardized bacterial taxonomy based on genome phylogeny substantially revises the tree of life.</title>
        <authorList>
            <person name="Parks D.H."/>
            <person name="Chuvochina M."/>
            <person name="Waite D.W."/>
            <person name="Rinke C."/>
            <person name="Skarshewski A."/>
            <person name="Chaumeil P.A."/>
            <person name="Hugenholtz P."/>
        </authorList>
    </citation>
    <scope>NUCLEOTIDE SEQUENCE [LARGE SCALE GENOMIC DNA]</scope>
    <source>
        <strain evidence="2">UBA8672</strain>
    </source>
</reference>
<evidence type="ECO:0000313" key="2">
    <source>
        <dbReference type="EMBL" id="HCW92524.1"/>
    </source>
</evidence>
<comment type="caution">
    <text evidence="2">The sequence shown here is derived from an EMBL/GenBank/DDBJ whole genome shotgun (WGS) entry which is preliminary data.</text>
</comment>
<organism evidence="2 3">
    <name type="scientific">Flexistipes sinusarabici</name>
    <dbReference type="NCBI Taxonomy" id="2352"/>
    <lineage>
        <taxon>Bacteria</taxon>
        <taxon>Pseudomonadati</taxon>
        <taxon>Deferribacterota</taxon>
        <taxon>Deferribacteres</taxon>
        <taxon>Deferribacterales</taxon>
        <taxon>Flexistipitaceae</taxon>
        <taxon>Flexistipes</taxon>
    </lineage>
</organism>
<evidence type="ECO:0000313" key="3">
    <source>
        <dbReference type="Proteomes" id="UP000262325"/>
    </source>
</evidence>
<accession>A0A3D5QA27</accession>
<dbReference type="Pfam" id="PF21804">
    <property type="entry name" value="Transposase_29"/>
    <property type="match status" value="1"/>
</dbReference>
<dbReference type="InterPro" id="IPR049343">
    <property type="entry name" value="Transposase_29"/>
</dbReference>
<evidence type="ECO:0000256" key="1">
    <source>
        <dbReference type="SAM" id="Coils"/>
    </source>
</evidence>
<dbReference type="Proteomes" id="UP000262325">
    <property type="component" value="Unassembled WGS sequence"/>
</dbReference>
<keyword evidence="1" id="KW-0175">Coiled coil</keyword>
<sequence length="645" mass="74297">MLKKQGQPRVLTPEVISKIHYYLELNNSIGQVCDLLGLKIDTVKRAIKEGRIPIPERTQNQTESSTKSERGIIDNDQAMGKACSNSIERVLSIKTGESCPVTFSNQTDLQHAGVLISLPALLAQGLLRYKNEFALENVYYPTSSVFLSLAILSLLRIKTLSGAGSLPSGELGRTIGLDRIPEVKTLRARIAEFCQNTAIDKWRFNLSRDWMADSPELSAVLYIDGHINLYYGKETAPPKRFVSRMRLCLSGTTDYWVNDAIGQPFFVINKTISPGLISSIKEDLLDRFDRDVPNQPGQEELSKDKFKSRYMLVFDREGYSPDLFYDLWQKRVSIATYKKHVADKWDETEFAEYTGKLPFGNEKSIELAERGVLLQNKGSRKKIWAREIRKKSKSGHQTSIITTNFTLPIIMIGLYMFARWSQENFFKYMMQEFGIDTLVSYMKEKISDTSVLVNPQYRALENQRKKLTSKLNTVKAKFSSLILADTPIEKKEMEKYLLKKEALKTEIEQRETEIEQVKAEKKTIPRKIAYSELPEVEKFDNVVNERKHFLDTIKIIAYRAETALSNIIKQDMSHEDESRLLLKQVYKTDANIKVDQENKRLVVEIHRLAYRKDDKILEKLCHHMNETQMQFPDAELTLYYKLVSS</sequence>
<dbReference type="AlphaFoldDB" id="A0A3D5QA27"/>
<proteinExistence type="predicted"/>
<feature type="coiled-coil region" evidence="1">
    <location>
        <begin position="457"/>
        <end position="520"/>
    </location>
</feature>
<name>A0A3D5QA27_FLESI</name>
<dbReference type="EMBL" id="DPPF01000053">
    <property type="protein sequence ID" value="HCW92524.1"/>
    <property type="molecule type" value="Genomic_DNA"/>
</dbReference>
<gene>
    <name evidence="2" type="ORF">DHM44_02465</name>
</gene>